<dbReference type="SMART" id="SM01203">
    <property type="entry name" value="DUF3585"/>
    <property type="match status" value="1"/>
</dbReference>
<dbReference type="SUPFAM" id="SSF47576">
    <property type="entry name" value="Calponin-homology domain, CH-domain"/>
    <property type="match status" value="1"/>
</dbReference>
<evidence type="ECO:0000313" key="6">
    <source>
        <dbReference type="Proteomes" id="UP001164746"/>
    </source>
</evidence>
<feature type="domain" description="BMERB" evidence="4">
    <location>
        <begin position="896"/>
        <end position="1042"/>
    </location>
</feature>
<feature type="compositionally biased region" description="Pro residues" evidence="2">
    <location>
        <begin position="868"/>
        <end position="877"/>
    </location>
</feature>
<feature type="compositionally biased region" description="Basic and acidic residues" evidence="2">
    <location>
        <begin position="357"/>
        <end position="375"/>
    </location>
</feature>
<feature type="compositionally biased region" description="Basic and acidic residues" evidence="2">
    <location>
        <begin position="678"/>
        <end position="688"/>
    </location>
</feature>
<proteinExistence type="predicted"/>
<dbReference type="EMBL" id="CP111013">
    <property type="protein sequence ID" value="WAQ97342.1"/>
    <property type="molecule type" value="Genomic_DNA"/>
</dbReference>
<feature type="compositionally biased region" description="Pro residues" evidence="2">
    <location>
        <begin position="449"/>
        <end position="470"/>
    </location>
</feature>
<dbReference type="SUPFAM" id="SSF57716">
    <property type="entry name" value="Glucocorticoid receptor-like (DNA-binding domain)"/>
    <property type="match status" value="1"/>
</dbReference>
<feature type="region of interest" description="Disordered" evidence="2">
    <location>
        <begin position="192"/>
        <end position="230"/>
    </location>
</feature>
<feature type="compositionally biased region" description="Low complexity" evidence="2">
    <location>
        <begin position="659"/>
        <end position="673"/>
    </location>
</feature>
<reference evidence="5" key="1">
    <citation type="submission" date="2022-11" db="EMBL/GenBank/DDBJ databases">
        <title>Centuries of genome instability and evolution in soft-shell clam transmissible cancer (bioRxiv).</title>
        <authorList>
            <person name="Hart S.F.M."/>
            <person name="Yonemitsu M.A."/>
            <person name="Giersch R.M."/>
            <person name="Beal B.F."/>
            <person name="Arriagada G."/>
            <person name="Davis B.W."/>
            <person name="Ostrander E.A."/>
            <person name="Goff S.P."/>
            <person name="Metzger M.J."/>
        </authorList>
    </citation>
    <scope>NUCLEOTIDE SEQUENCE</scope>
    <source>
        <strain evidence="5">MELC-2E11</strain>
        <tissue evidence="5">Siphon/mantle</tissue>
    </source>
</reference>
<feature type="compositionally biased region" description="Basic and acidic residues" evidence="2">
    <location>
        <begin position="789"/>
        <end position="828"/>
    </location>
</feature>
<feature type="compositionally biased region" description="Basic and acidic residues" evidence="2">
    <location>
        <begin position="704"/>
        <end position="732"/>
    </location>
</feature>
<feature type="compositionally biased region" description="Basic and acidic residues" evidence="2">
    <location>
        <begin position="490"/>
        <end position="504"/>
    </location>
</feature>
<accession>A0ABY7DI82</accession>
<protein>
    <submittedName>
        <fullName evidence="5">MILK2-like protein</fullName>
    </submittedName>
</protein>
<feature type="coiled-coil region" evidence="1">
    <location>
        <begin position="906"/>
        <end position="940"/>
    </location>
</feature>
<dbReference type="PANTHER" id="PTHR23167:SF90">
    <property type="entry name" value="MICAL-LIKE PROTEIN 1"/>
    <property type="match status" value="1"/>
</dbReference>
<dbReference type="InterPro" id="IPR022735">
    <property type="entry name" value="bMERB_dom"/>
</dbReference>
<dbReference type="PROSITE" id="PS50021">
    <property type="entry name" value="CH"/>
    <property type="match status" value="1"/>
</dbReference>
<feature type="compositionally biased region" description="Polar residues" evidence="2">
    <location>
        <begin position="528"/>
        <end position="544"/>
    </location>
</feature>
<dbReference type="InterPro" id="IPR050540">
    <property type="entry name" value="F-actin_Monoox_Mical"/>
</dbReference>
<feature type="compositionally biased region" description="Polar residues" evidence="2">
    <location>
        <begin position="637"/>
        <end position="649"/>
    </location>
</feature>
<feature type="region of interest" description="Disordered" evidence="2">
    <location>
        <begin position="581"/>
        <end position="902"/>
    </location>
</feature>
<dbReference type="Gene3D" id="2.10.110.10">
    <property type="entry name" value="Cysteine Rich Protein"/>
    <property type="match status" value="1"/>
</dbReference>
<feature type="compositionally biased region" description="Basic and acidic residues" evidence="2">
    <location>
        <begin position="277"/>
        <end position="291"/>
    </location>
</feature>
<dbReference type="Pfam" id="PF12130">
    <property type="entry name" value="bMERB_dom"/>
    <property type="match status" value="1"/>
</dbReference>
<dbReference type="PROSITE" id="PS51848">
    <property type="entry name" value="BMERB"/>
    <property type="match status" value="1"/>
</dbReference>
<evidence type="ECO:0000259" key="4">
    <source>
        <dbReference type="PROSITE" id="PS51848"/>
    </source>
</evidence>
<evidence type="ECO:0000313" key="5">
    <source>
        <dbReference type="EMBL" id="WAQ97342.1"/>
    </source>
</evidence>
<evidence type="ECO:0000256" key="2">
    <source>
        <dbReference type="SAM" id="MobiDB-lite"/>
    </source>
</evidence>
<gene>
    <name evidence="5" type="ORF">MAR_030032</name>
</gene>
<dbReference type="CDD" id="cd21253">
    <property type="entry name" value="CH_MICALL2"/>
    <property type="match status" value="1"/>
</dbReference>
<dbReference type="Pfam" id="PF00307">
    <property type="entry name" value="CH"/>
    <property type="match status" value="1"/>
</dbReference>
<dbReference type="SMART" id="SM00033">
    <property type="entry name" value="CH"/>
    <property type="match status" value="1"/>
</dbReference>
<feature type="region of interest" description="Disordered" evidence="2">
    <location>
        <begin position="254"/>
        <end position="568"/>
    </location>
</feature>
<feature type="compositionally biased region" description="Basic and acidic residues" evidence="2">
    <location>
        <begin position="395"/>
        <end position="407"/>
    </location>
</feature>
<dbReference type="PANTHER" id="PTHR23167">
    <property type="entry name" value="CALPONIN HOMOLOGY DOMAIN-CONTAINING PROTEIN DDB_G0272472-RELATED"/>
    <property type="match status" value="1"/>
</dbReference>
<evidence type="ECO:0000259" key="3">
    <source>
        <dbReference type="PROSITE" id="PS50021"/>
    </source>
</evidence>
<dbReference type="InterPro" id="IPR001715">
    <property type="entry name" value="CH_dom"/>
</dbReference>
<sequence>MAMTKVKNLQLWCAKMSAGYRDVEVNNMAASWKSGLAFCAIIHRFRPDLIDYDSLSKENVFENNNLAFEVAQKELNIPAFLEADDMVAIRVPDRLSVVTYVSQYYNYFHDKEQLGGPGVNKFVAGGKKPATPKEKVSLTPAKTNIGTNQVSERQDSIGDKCILCKEKVYLLERHIDSGRLYHRTCFRNSDLSPTSKVFKRHPGDTSDTGESKHRKVDINAGQQGKDDQPLDFWQRRNLAKAKEEKCANKMEVDKQDVKAGVKDKSEISGKSGAKNEPLLKKGLEKGSDRGQVKSLFESGESKSETPKVNRVNVMDKFKELEERNRKNIGATQDSKSALDDKTKKESKHVSSQFNSDIKSDIFKPEENKSRQEKMDTTPAELPFKPKPVARFQKKTASESPKKSETRSKSPVGLRSNNFSKPKTPPQRPKSEFSLNLRPVMKSVDLDSPSSPPPLPPSSPPRLPISKPPSVQPSNQPKVNFGESPLSSPRNKKDPYHGEDSEKKGTKSHGPPSKPPRISAVVEKDKESGSQNTLEIHSAVTSNTKGPLREHSAVLVVPNRPQDEKKNKQVFGGLLKTLADVRNKNESGSPDSSVGVHDDKNVSVLEPVKPEQKSGSSHDKVNVTQKIDPSPRTKPQRPKSSFVSQTTSEFQNDKPESSSKVTKVTKTVTTTVTKVTKHGQNEPKSKVKEASVVTNTTLTSDDDIPEWKRKLEERKKEKARPKSADLLHEKSKTESNVLDWQKEAEKRKELRKGGYVDPEKGKVMNGSSNLENKTKAITKPVSPPHPAPRKIVDITDRFVKGKETKDDGFQFDKTKDIVKKTDKSPERKKIPFNGSKFTENDTREDEPQKKKITVPKKFTFKEIEDKSVPPKPPRPALPTSPKSTRDHPTRPPPPKVLTSGGRQHISTAQIQRQLKAIDSRLTQLELKGRQLEDTIRNANEDDDDELMISWFTLVNEKNELVRTENDFIYINREQELEVEQETVDQQLRRLINKPDDKKGASERHREEELIEKKMEIINQRNKIVDSIDEDRIRYLEEDSEIEAMLQQKGFSKGGKHGGVKAKKPI</sequence>
<feature type="compositionally biased region" description="Basic and acidic residues" evidence="2">
    <location>
        <begin position="299"/>
        <end position="325"/>
    </location>
</feature>
<keyword evidence="6" id="KW-1185">Reference proteome</keyword>
<keyword evidence="1" id="KW-0175">Coiled coil</keyword>
<dbReference type="InterPro" id="IPR036872">
    <property type="entry name" value="CH_dom_sf"/>
</dbReference>
<feature type="compositionally biased region" description="Basic and acidic residues" evidence="2">
    <location>
        <begin position="858"/>
        <end position="867"/>
    </location>
</feature>
<feature type="compositionally biased region" description="Basic and acidic residues" evidence="2">
    <location>
        <begin position="739"/>
        <end position="761"/>
    </location>
</feature>
<feature type="compositionally biased region" description="Basic and acidic residues" evidence="2">
    <location>
        <begin position="607"/>
        <end position="620"/>
    </location>
</feature>
<dbReference type="Proteomes" id="UP001164746">
    <property type="component" value="Chromosome 2"/>
</dbReference>
<evidence type="ECO:0000256" key="1">
    <source>
        <dbReference type="SAM" id="Coils"/>
    </source>
</evidence>
<name>A0ABY7DI82_MYAAR</name>
<feature type="compositionally biased region" description="Basic and acidic residues" evidence="2">
    <location>
        <begin position="254"/>
        <end position="267"/>
    </location>
</feature>
<feature type="domain" description="Calponin-homology (CH)" evidence="3">
    <location>
        <begin position="3"/>
        <end position="109"/>
    </location>
</feature>
<dbReference type="Gene3D" id="1.10.418.10">
    <property type="entry name" value="Calponin-like domain"/>
    <property type="match status" value="1"/>
</dbReference>
<feature type="compositionally biased region" description="Basic and acidic residues" evidence="2">
    <location>
        <begin position="837"/>
        <end position="848"/>
    </location>
</feature>
<organism evidence="5 6">
    <name type="scientific">Mya arenaria</name>
    <name type="common">Soft-shell clam</name>
    <dbReference type="NCBI Taxonomy" id="6604"/>
    <lineage>
        <taxon>Eukaryota</taxon>
        <taxon>Metazoa</taxon>
        <taxon>Spiralia</taxon>
        <taxon>Lophotrochozoa</taxon>
        <taxon>Mollusca</taxon>
        <taxon>Bivalvia</taxon>
        <taxon>Autobranchia</taxon>
        <taxon>Heteroconchia</taxon>
        <taxon>Euheterodonta</taxon>
        <taxon>Imparidentia</taxon>
        <taxon>Neoheterodontei</taxon>
        <taxon>Myida</taxon>
        <taxon>Myoidea</taxon>
        <taxon>Myidae</taxon>
        <taxon>Mya</taxon>
    </lineage>
</organism>